<keyword evidence="2" id="KW-1185">Reference proteome</keyword>
<gene>
    <name evidence="1" type="ORF">CMV_025355</name>
</gene>
<dbReference type="Proteomes" id="UP000737018">
    <property type="component" value="Unassembled WGS sequence"/>
</dbReference>
<dbReference type="EMBL" id="JRKL02006618">
    <property type="protein sequence ID" value="KAF3948673.1"/>
    <property type="molecule type" value="Genomic_DNA"/>
</dbReference>
<proteinExistence type="predicted"/>
<dbReference type="OrthoDB" id="10425379at2759"/>
<name>A0A8J4V530_9ROSI</name>
<comment type="caution">
    <text evidence="1">The sequence shown here is derived from an EMBL/GenBank/DDBJ whole genome shotgun (WGS) entry which is preliminary data.</text>
</comment>
<sequence>MKSSPIKYQIYSIRNSISRHVRVRGSIESWLLAEKQIKKCDKIDASKEMDGVLCYYRTISELAGAVWDERQWEEDMDSGFIASHVVSLVRMACEVPRGTGAQCNEKLNAIFAY</sequence>
<protein>
    <submittedName>
        <fullName evidence="1">Uncharacterized protein</fullName>
    </submittedName>
</protein>
<reference evidence="1" key="1">
    <citation type="submission" date="2020-03" db="EMBL/GenBank/DDBJ databases">
        <title>Castanea mollissima Vanexum genome sequencing.</title>
        <authorList>
            <person name="Staton M."/>
        </authorList>
    </citation>
    <scope>NUCLEOTIDE SEQUENCE</scope>
    <source>
        <tissue evidence="1">Leaf</tissue>
    </source>
</reference>
<accession>A0A8J4V530</accession>
<evidence type="ECO:0000313" key="2">
    <source>
        <dbReference type="Proteomes" id="UP000737018"/>
    </source>
</evidence>
<organism evidence="1 2">
    <name type="scientific">Castanea mollissima</name>
    <name type="common">Chinese chestnut</name>
    <dbReference type="NCBI Taxonomy" id="60419"/>
    <lineage>
        <taxon>Eukaryota</taxon>
        <taxon>Viridiplantae</taxon>
        <taxon>Streptophyta</taxon>
        <taxon>Embryophyta</taxon>
        <taxon>Tracheophyta</taxon>
        <taxon>Spermatophyta</taxon>
        <taxon>Magnoliopsida</taxon>
        <taxon>eudicotyledons</taxon>
        <taxon>Gunneridae</taxon>
        <taxon>Pentapetalae</taxon>
        <taxon>rosids</taxon>
        <taxon>fabids</taxon>
        <taxon>Fagales</taxon>
        <taxon>Fagaceae</taxon>
        <taxon>Castanea</taxon>
    </lineage>
</organism>
<dbReference type="AlphaFoldDB" id="A0A8J4V530"/>
<evidence type="ECO:0000313" key="1">
    <source>
        <dbReference type="EMBL" id="KAF3948673.1"/>
    </source>
</evidence>